<evidence type="ECO:0000256" key="2">
    <source>
        <dbReference type="SAM" id="MobiDB-lite"/>
    </source>
</evidence>
<gene>
    <name evidence="5 6" type="primary">LOC111132119</name>
</gene>
<keyword evidence="1" id="KW-0479">Metal-binding</keyword>
<dbReference type="PROSITE" id="PS50157">
    <property type="entry name" value="ZINC_FINGER_C2H2_2"/>
    <property type="match status" value="1"/>
</dbReference>
<accession>A0A8B8E7D3</accession>
<name>A0A8B8E7D3_CRAVI</name>
<dbReference type="OrthoDB" id="1405595at2759"/>
<reference evidence="5 6" key="1">
    <citation type="submission" date="2025-04" db="UniProtKB">
        <authorList>
            <consortium name="RefSeq"/>
        </authorList>
    </citation>
    <scope>IDENTIFICATION</scope>
    <source>
        <tissue evidence="5 6">Whole sample</tissue>
    </source>
</reference>
<evidence type="ECO:0000313" key="5">
    <source>
        <dbReference type="RefSeq" id="XP_022335538.1"/>
    </source>
</evidence>
<dbReference type="GeneID" id="111132119"/>
<feature type="compositionally biased region" description="Basic residues" evidence="2">
    <location>
        <begin position="1064"/>
        <end position="1075"/>
    </location>
</feature>
<dbReference type="RefSeq" id="XP_022335539.1">
    <property type="nucleotide sequence ID" value="XM_022479831.1"/>
</dbReference>
<feature type="region of interest" description="Disordered" evidence="2">
    <location>
        <begin position="1654"/>
        <end position="1674"/>
    </location>
</feature>
<organism evidence="4 5">
    <name type="scientific">Crassostrea virginica</name>
    <name type="common">Eastern oyster</name>
    <dbReference type="NCBI Taxonomy" id="6565"/>
    <lineage>
        <taxon>Eukaryota</taxon>
        <taxon>Metazoa</taxon>
        <taxon>Spiralia</taxon>
        <taxon>Lophotrochozoa</taxon>
        <taxon>Mollusca</taxon>
        <taxon>Bivalvia</taxon>
        <taxon>Autobranchia</taxon>
        <taxon>Pteriomorphia</taxon>
        <taxon>Ostreida</taxon>
        <taxon>Ostreoidea</taxon>
        <taxon>Ostreidae</taxon>
        <taxon>Crassostrea</taxon>
    </lineage>
</organism>
<dbReference type="InterPro" id="IPR013087">
    <property type="entry name" value="Znf_C2H2_type"/>
</dbReference>
<feature type="region of interest" description="Disordered" evidence="2">
    <location>
        <begin position="388"/>
        <end position="423"/>
    </location>
</feature>
<dbReference type="Proteomes" id="UP000694844">
    <property type="component" value="Chromosome 5"/>
</dbReference>
<keyword evidence="1" id="KW-0863">Zinc-finger</keyword>
<proteinExistence type="predicted"/>
<feature type="domain" description="C2H2-type" evidence="3">
    <location>
        <begin position="1215"/>
        <end position="1243"/>
    </location>
</feature>
<feature type="region of interest" description="Disordered" evidence="2">
    <location>
        <begin position="1058"/>
        <end position="1081"/>
    </location>
</feature>
<evidence type="ECO:0000256" key="1">
    <source>
        <dbReference type="PROSITE-ProRule" id="PRU00042"/>
    </source>
</evidence>
<dbReference type="GO" id="GO:0008270">
    <property type="term" value="F:zinc ion binding"/>
    <property type="evidence" value="ECO:0007669"/>
    <property type="project" value="UniProtKB-KW"/>
</dbReference>
<dbReference type="KEGG" id="cvn:111132119"/>
<feature type="compositionally biased region" description="Basic and acidic residues" evidence="2">
    <location>
        <begin position="400"/>
        <end position="423"/>
    </location>
</feature>
<keyword evidence="4" id="KW-1185">Reference proteome</keyword>
<evidence type="ECO:0000313" key="6">
    <source>
        <dbReference type="RefSeq" id="XP_022335539.1"/>
    </source>
</evidence>
<evidence type="ECO:0000313" key="4">
    <source>
        <dbReference type="Proteomes" id="UP000694844"/>
    </source>
</evidence>
<evidence type="ECO:0000259" key="3">
    <source>
        <dbReference type="PROSITE" id="PS50157"/>
    </source>
</evidence>
<keyword evidence="1" id="KW-0862">Zinc</keyword>
<sequence>MERGLFEIYEIMDHLPGHHNLTSSYDENIRRGSNVLPDTPSFETSYNNQSKFQVFSHASSLHSCRSLHKKNTKMEHGFFKMYEMMDQLPEHHDLTRSNEEDMINLQSGFSHSENILHKTQGLGTTYNESSELQVFSCASSLHPRRSLHKTTIRSIRRSFHDISGVSWSNVSGIGRAFIRNHPSAPPCRYTSNMKRHYKHKILQRTYSHQGLKQGEYKQMGFATIEDTANSFGHDQLQFRDSTSGCMEPSVKYKGIPLRNVPTAPSPYITQIKHNEKTSRYIAQLAQKATNCQMKCWVDNDQNEEETARCLINENSDSSLETFLPLCRNDDRSPCASFGSSSPEQHYSFKTSCSKPTREYFPQHSLNILNKDPVKDTISLPLEDSEKKDYLLSGPASSDNISDKMVKEEETNDRKTDSVKSLHDDPELPRYLTIQEDECVDLTPEKIVEYCKEEEDTGGLKLDISFSFVEKGGYHPIALPLGCHIYEDDSNSSDNEMEGVSVLEKRMTKMGRDEYNLNVDKSSSFMPWILIPLDDIPKVNYEKLNFHNPYDPRLDKLLKSDTRCSETNCPIPSSCEMQVPNECLQTDVLTGLADIEPIDYPTQSIVQNLNSQNFQEVPVSTCDILPRAIQGCEDSLLDIMDFSFSDSFLKENAESLKLSDKILDSLSEEKVAWELEQGLLQHDGCNQDRNPKDLLVSEGKKISDTPKINNSESISLMENFQADVKEMSLKKEFDTLEMNNEQNKTFSTSENREIIPVNEGSPSSSEIKQLPRSTMQLLKETYTFLKDQNLSKRGIRRRHRRVSTSLRVADYALPNFLEEFYMESESCNFAEQSGICCADTSPDKKFCTNQQSESTSIELNDFEDETKKEIEMPRRSKRRANMNKAKAVSRVDSKKSLCPSTQKDCEQVKQTLDKKDCNVQKVITESCGATFIKQSPIQKIRNKDLETKSAEVGDNPFIVQFAGKKYQCHQGVLTPADHGKKIQDVSGSASKNIACCNKIYSNHDQNASKTVHIGKMKNSVIKRPLENAYINNLHNSAKKAKHPHSPKVMVQNCLQAISASSTSKSSKKTSKSSKKVTTKESEKAKIIKKTATVKKELFPVLNKGKKCKIDRVKTSEVDVDRKGCKIAKQPSSSLKNVKNKRGDKNTANVLKPKLENAKVSPIRKGKKVSDLKGKCVKPIIRVHQGLCNTSLKKFKALQKRKLDLKSLIEKNVQKNYHCPHCERDFNKVSQLDKHIKEDHQCSKCDKMLDSKVAKKTHFYFSHAAEVHVCLTCGKKYGQAHHLRKHFETQDHKQLVKCLVREIKKITDRLSRVSSSPSRYEGYSNQITFQGENKYSSNLTMAKYDHFAKSRFRRKLKFMEMESSFFDTNPDLLEFVHKIDYIDGENDIVKHFLYKDPELAEMQSCLKKESHDSYYEEIEIFNEYGITRHCKYFFDDSRNHLAISDLTRPSEPKYSEAITSSEYSEQSQRWSTSRYQSDHCQDITLKQDSHNKVSFETDSNSNVLGWFSAAMDTVEQVNFEDDSTFLGMLNKECKQQPTIFSNTSLTLNVSTPITPSNTSSTTTHQGLMMVPRSDPSDDRFCGGYPASTALLPEEVNSLPFLTDVSKSSLPKPSVSADVESTFYPFGHHSQEESKWVSTSGETNALLDTAQSLILLSELEKPPREKNQSENSTSIKIENDVQKEWESICSEIEKDVKEY</sequence>
<dbReference type="SMART" id="SM00355">
    <property type="entry name" value="ZnF_C2H2"/>
    <property type="match status" value="3"/>
</dbReference>
<dbReference type="PROSITE" id="PS00028">
    <property type="entry name" value="ZINC_FINGER_C2H2_1"/>
    <property type="match status" value="2"/>
</dbReference>
<feature type="compositionally biased region" description="Basic and acidic residues" evidence="2">
    <location>
        <begin position="1655"/>
        <end position="1665"/>
    </location>
</feature>
<protein>
    <submittedName>
        <fullName evidence="5 6">Uncharacterized protein LOC111132119</fullName>
    </submittedName>
</protein>
<dbReference type="RefSeq" id="XP_022335538.1">
    <property type="nucleotide sequence ID" value="XM_022479830.1"/>
</dbReference>